<evidence type="ECO:0000313" key="1">
    <source>
        <dbReference type="EMBL" id="KIA77455.1"/>
    </source>
</evidence>
<accession>A0A0C1C8T9</accession>
<dbReference type="EMBL" id="JSAM01000076">
    <property type="protein sequence ID" value="KIA77455.1"/>
    <property type="molecule type" value="Genomic_DNA"/>
</dbReference>
<organism evidence="1 2">
    <name type="scientific">Parachlamydia acanthamoebae</name>
    <dbReference type="NCBI Taxonomy" id="83552"/>
    <lineage>
        <taxon>Bacteria</taxon>
        <taxon>Pseudomonadati</taxon>
        <taxon>Chlamydiota</taxon>
        <taxon>Chlamydiia</taxon>
        <taxon>Parachlamydiales</taxon>
        <taxon>Parachlamydiaceae</taxon>
        <taxon>Parachlamydia</taxon>
    </lineage>
</organism>
<evidence type="ECO:0000313" key="2">
    <source>
        <dbReference type="Proteomes" id="UP000031307"/>
    </source>
</evidence>
<proteinExistence type="predicted"/>
<dbReference type="OMA" id="QNREYIG"/>
<dbReference type="Proteomes" id="UP000031307">
    <property type="component" value="Unassembled WGS sequence"/>
</dbReference>
<dbReference type="RefSeq" id="WP_006340134.1">
    <property type="nucleotide sequence ID" value="NZ_BAWW01000008.1"/>
</dbReference>
<gene>
    <name evidence="1" type="ORF">DB43_GG00340</name>
</gene>
<protein>
    <submittedName>
        <fullName evidence="1">Uncharacterized protein</fullName>
    </submittedName>
</protein>
<reference evidence="1 2" key="1">
    <citation type="journal article" date="2014" name="Mol. Biol. Evol.">
        <title>Massive expansion of Ubiquitination-related gene families within the Chlamydiae.</title>
        <authorList>
            <person name="Domman D."/>
            <person name="Collingro A."/>
            <person name="Lagkouvardos I."/>
            <person name="Gehre L."/>
            <person name="Weinmaier T."/>
            <person name="Rattei T."/>
            <person name="Subtil A."/>
            <person name="Horn M."/>
        </authorList>
    </citation>
    <scope>NUCLEOTIDE SEQUENCE [LARGE SCALE GENOMIC DNA]</scope>
    <source>
        <strain evidence="1 2">OEW1</strain>
    </source>
</reference>
<sequence>MSTEIEKRILVKVFVGCRLHAELRLQLNQSHAWKQVKIESKPQDGTLCEVHYQQKDYVGMFLPQETLTLSELKEYERLVQQKFKEYCPSLEEETIKLVVFPQIFIS</sequence>
<dbReference type="PATRIC" id="fig|83552.4.peg.1420"/>
<comment type="caution">
    <text evidence="1">The sequence shown here is derived from an EMBL/GenBank/DDBJ whole genome shotgun (WGS) entry which is preliminary data.</text>
</comment>
<dbReference type="AlphaFoldDB" id="A0A0C1C8T9"/>
<name>A0A0C1C8T9_9BACT</name>